<name>A0A255Z2T8_9PROT</name>
<organism evidence="1 2">
    <name type="scientific">Niveispirillum lacus</name>
    <dbReference type="NCBI Taxonomy" id="1981099"/>
    <lineage>
        <taxon>Bacteria</taxon>
        <taxon>Pseudomonadati</taxon>
        <taxon>Pseudomonadota</taxon>
        <taxon>Alphaproteobacteria</taxon>
        <taxon>Rhodospirillales</taxon>
        <taxon>Azospirillaceae</taxon>
        <taxon>Niveispirillum</taxon>
    </lineage>
</organism>
<protein>
    <submittedName>
        <fullName evidence="1">Uncharacterized protein</fullName>
    </submittedName>
</protein>
<reference evidence="1 2" key="1">
    <citation type="submission" date="2017-07" db="EMBL/GenBank/DDBJ databases">
        <title>Niveispirillum cyanobacteriorum sp. nov., isolated from cyanobacterial aggregates in a eutrophic lake.</title>
        <authorList>
            <person name="Cai H."/>
        </authorList>
    </citation>
    <scope>NUCLEOTIDE SEQUENCE [LARGE SCALE GENOMIC DNA]</scope>
    <source>
        <strain evidence="2">TH1-14</strain>
    </source>
</reference>
<accession>A0A255Z2T8</accession>
<dbReference type="EMBL" id="NOXU01000024">
    <property type="protein sequence ID" value="OYQ35776.1"/>
    <property type="molecule type" value="Genomic_DNA"/>
</dbReference>
<evidence type="ECO:0000313" key="1">
    <source>
        <dbReference type="EMBL" id="OYQ35776.1"/>
    </source>
</evidence>
<comment type="caution">
    <text evidence="1">The sequence shown here is derived from an EMBL/GenBank/DDBJ whole genome shotgun (WGS) entry which is preliminary data.</text>
</comment>
<gene>
    <name evidence="1" type="ORF">CHU95_05720</name>
</gene>
<dbReference type="Proteomes" id="UP000216998">
    <property type="component" value="Unassembled WGS sequence"/>
</dbReference>
<proteinExistence type="predicted"/>
<dbReference type="AlphaFoldDB" id="A0A255Z2T8"/>
<evidence type="ECO:0000313" key="2">
    <source>
        <dbReference type="Proteomes" id="UP000216998"/>
    </source>
</evidence>
<keyword evidence="2" id="KW-1185">Reference proteome</keyword>
<sequence>MEDVMRPAIRHSALTGNVGLANFRGHDFDMHCVCCGEECRWRTDLLVRRHGHDWPVAAFSRGFVCQGCGEIGTSVLRIVERPADQQHTRFRRMAPRPILGGGHIPSMPAHWQARGMEEGAAA</sequence>